<sequence>MRKAPSDFTAFWSLALTALLFLLIAFPEHAFASSTGSGLQWETPLQKLRDSITGPVAYAVSLMGIVVTGAILVFGGEINEFVRRVIMLVLVVSLMVFATDLLSTLFSAGAVI</sequence>
<evidence type="ECO:0000256" key="2">
    <source>
        <dbReference type="SAM" id="Phobius"/>
    </source>
</evidence>
<name>E3I3K2_RHOVT</name>
<feature type="transmembrane region" description="Helical" evidence="2">
    <location>
        <begin position="56"/>
        <end position="74"/>
    </location>
</feature>
<comment type="subcellular location">
    <subcellularLocation>
        <location evidence="1">Membrane</location>
        <topology evidence="1">Multi-pass membrane protein</topology>
    </subcellularLocation>
</comment>
<feature type="transmembrane region" description="Helical" evidence="2">
    <location>
        <begin position="86"/>
        <end position="111"/>
    </location>
</feature>
<dbReference type="STRING" id="648757.Rvan_1076"/>
<accession>E3I3K2</accession>
<evidence type="ECO:0000313" key="4">
    <source>
        <dbReference type="Proteomes" id="UP000001399"/>
    </source>
</evidence>
<dbReference type="EMBL" id="CP002292">
    <property type="protein sequence ID" value="ADP70349.1"/>
    <property type="molecule type" value="Genomic_DNA"/>
</dbReference>
<dbReference type="OrthoDB" id="7951124at2"/>
<dbReference type="Pfam" id="PF04956">
    <property type="entry name" value="TrbC"/>
    <property type="match status" value="1"/>
</dbReference>
<dbReference type="AlphaFoldDB" id="E3I3K2"/>
<keyword evidence="4" id="KW-1185">Reference proteome</keyword>
<organism evidence="3 4">
    <name type="scientific">Rhodomicrobium vannielii (strain ATCC 17100 / DSM 162 / LMG 4299 / NCIMB 10020 / ATH 3.1.1)</name>
    <dbReference type="NCBI Taxonomy" id="648757"/>
    <lineage>
        <taxon>Bacteria</taxon>
        <taxon>Pseudomonadati</taxon>
        <taxon>Pseudomonadota</taxon>
        <taxon>Alphaproteobacteria</taxon>
        <taxon>Hyphomicrobiales</taxon>
        <taxon>Hyphomicrobiaceae</taxon>
        <taxon>Rhodomicrobium</taxon>
    </lineage>
</organism>
<dbReference type="GO" id="GO:0016020">
    <property type="term" value="C:membrane"/>
    <property type="evidence" value="ECO:0007669"/>
    <property type="project" value="UniProtKB-SubCell"/>
</dbReference>
<dbReference type="HOGENOM" id="CLU_143299_0_2_5"/>
<dbReference type="Proteomes" id="UP000001399">
    <property type="component" value="Chromosome"/>
</dbReference>
<protein>
    <submittedName>
        <fullName evidence="3">Conjugal transfer protein TrbC</fullName>
    </submittedName>
</protein>
<keyword evidence="2" id="KW-0812">Transmembrane</keyword>
<evidence type="ECO:0000313" key="3">
    <source>
        <dbReference type="EMBL" id="ADP70349.1"/>
    </source>
</evidence>
<dbReference type="eggNOG" id="COG3838">
    <property type="taxonomic scope" value="Bacteria"/>
</dbReference>
<proteinExistence type="predicted"/>
<dbReference type="InterPro" id="IPR007039">
    <property type="entry name" value="TrbC/VirB2"/>
</dbReference>
<dbReference type="RefSeq" id="WP_013418753.1">
    <property type="nucleotide sequence ID" value="NC_014664.1"/>
</dbReference>
<keyword evidence="2" id="KW-0472">Membrane</keyword>
<keyword evidence="2" id="KW-1133">Transmembrane helix</keyword>
<reference evidence="4" key="1">
    <citation type="journal article" date="2011" name="J. Bacteriol.">
        <title>Genome sequences of eight morphologically diverse alphaproteobacteria.</title>
        <authorList>
            <consortium name="US DOE Joint Genome Institute"/>
            <person name="Brown P.J."/>
            <person name="Kysela D.T."/>
            <person name="Buechlein A."/>
            <person name="Hemmerich C."/>
            <person name="Brun Y.V."/>
        </authorList>
    </citation>
    <scope>NUCLEOTIDE SEQUENCE [LARGE SCALE GENOMIC DNA]</scope>
    <source>
        <strain evidence="4">ATCC 17100 / ATH 3.1.1 / DSM 162 / LMG 4299</strain>
    </source>
</reference>
<evidence type="ECO:0000256" key="1">
    <source>
        <dbReference type="ARBA" id="ARBA00004141"/>
    </source>
</evidence>
<dbReference type="KEGG" id="rva:Rvan_1076"/>
<gene>
    <name evidence="3" type="ordered locus">Rvan_1076</name>
</gene>